<dbReference type="RefSeq" id="WP_286004015.1">
    <property type="nucleotide sequence ID" value="NZ_JASVEJ010000001.1"/>
</dbReference>
<dbReference type="SUPFAM" id="SSF54060">
    <property type="entry name" value="His-Me finger endonucleases"/>
    <property type="match status" value="1"/>
</dbReference>
<dbReference type="Pfam" id="PF07463">
    <property type="entry name" value="NUMOD4"/>
    <property type="match status" value="1"/>
</dbReference>
<sequence length="197" mass="22481">MPKSEQWRIIADYPNYAVSSSGNVKRVVTNKYHPHQRVLRQAPDGYGYQIVTLYNPRQLTKKVHQLVMSAFVGPRPDGYEVNHKDGDKANNHLENLEYVTPAENKAHAVRNGLVAKGDRNAMRKYPERCFRIGQWVKDNPNHVRGESNPKAKLSESDVITIRSLCSEGGSTLAIARQYGVTPETIQSIKYRRTWKHI</sequence>
<dbReference type="Pfam" id="PF13392">
    <property type="entry name" value="HNH_3"/>
    <property type="match status" value="1"/>
</dbReference>
<evidence type="ECO:0000259" key="1">
    <source>
        <dbReference type="SMART" id="SM00507"/>
    </source>
</evidence>
<evidence type="ECO:0000313" key="2">
    <source>
        <dbReference type="EMBL" id="MDL5055907.1"/>
    </source>
</evidence>
<keyword evidence="2" id="KW-0378">Hydrolase</keyword>
<dbReference type="InterPro" id="IPR003615">
    <property type="entry name" value="HNH_nuc"/>
</dbReference>
<gene>
    <name evidence="2" type="ORF">QQ055_00190</name>
</gene>
<dbReference type="SMART" id="SM00507">
    <property type="entry name" value="HNHc"/>
    <property type="match status" value="1"/>
</dbReference>
<protein>
    <submittedName>
        <fullName evidence="2">HNH endonuclease</fullName>
    </submittedName>
</protein>
<feature type="domain" description="HNH nuclease" evidence="1">
    <location>
        <begin position="57"/>
        <end position="105"/>
    </location>
</feature>
<comment type="caution">
    <text evidence="2">The sequence shown here is derived from an EMBL/GenBank/DDBJ whole genome shotgun (WGS) entry which is preliminary data.</text>
</comment>
<organism evidence="2 3">
    <name type="scientific">Geitlerinema calcuttense NRMC-F 0142</name>
    <dbReference type="NCBI Taxonomy" id="2922238"/>
    <lineage>
        <taxon>Bacteria</taxon>
        <taxon>Bacillati</taxon>
        <taxon>Cyanobacteriota</taxon>
        <taxon>Cyanophyceae</taxon>
        <taxon>Geitlerinematales</taxon>
        <taxon>Geitlerinemataceae</taxon>
        <taxon>Geitlerinema</taxon>
    </lineage>
</organism>
<dbReference type="InterPro" id="IPR010902">
    <property type="entry name" value="NUMOD4"/>
</dbReference>
<name>A0ABT7LWH4_9CYAN</name>
<dbReference type="Gene3D" id="3.90.75.20">
    <property type="match status" value="1"/>
</dbReference>
<evidence type="ECO:0000313" key="3">
    <source>
        <dbReference type="Proteomes" id="UP001230986"/>
    </source>
</evidence>
<dbReference type="Proteomes" id="UP001230986">
    <property type="component" value="Unassembled WGS sequence"/>
</dbReference>
<keyword evidence="2" id="KW-0255">Endonuclease</keyword>
<keyword evidence="3" id="KW-1185">Reference proteome</keyword>
<dbReference type="EMBL" id="JASVEJ010000001">
    <property type="protein sequence ID" value="MDL5055907.1"/>
    <property type="molecule type" value="Genomic_DNA"/>
</dbReference>
<accession>A0ABT7LWH4</accession>
<dbReference type="GO" id="GO:0004519">
    <property type="term" value="F:endonuclease activity"/>
    <property type="evidence" value="ECO:0007669"/>
    <property type="project" value="UniProtKB-KW"/>
</dbReference>
<reference evidence="2 3" key="1">
    <citation type="submission" date="2023-06" db="EMBL/GenBank/DDBJ databases">
        <title>Whole genome sequence of Oscillatoria calcuttensis NRMC-F 0142.</title>
        <authorList>
            <person name="Shakena Fathima T."/>
            <person name="Muralitharan G."/>
            <person name="Thajuddin N."/>
        </authorList>
    </citation>
    <scope>NUCLEOTIDE SEQUENCE [LARGE SCALE GENOMIC DNA]</scope>
    <source>
        <strain evidence="2 3">NRMC-F 0142</strain>
    </source>
</reference>
<keyword evidence="2" id="KW-0540">Nuclease</keyword>
<dbReference type="InterPro" id="IPR044925">
    <property type="entry name" value="His-Me_finger_sf"/>
</dbReference>
<proteinExistence type="predicted"/>